<accession>A0A0G3X7Y5</accession>
<sequence>MDWGGPTFVIAIIAVSTAGWLINNWIRAKHGYSLENEWGGMTEPSESGETRRLREENSALHDKLDAMQDRMIVLERIVTDRGYSLSEEIEALRDRPVPASNPADSGTPLNIERQERA</sequence>
<evidence type="ECO:0000313" key="3">
    <source>
        <dbReference type="EMBL" id="AKM07645.1"/>
    </source>
</evidence>
<name>A0A0G3X7Y5_9SPHN</name>
<dbReference type="EMBL" id="CP011805">
    <property type="protein sequence ID" value="AKM07645.1"/>
    <property type="molecule type" value="Genomic_DNA"/>
</dbReference>
<dbReference type="OrthoDB" id="7391494at2"/>
<dbReference type="RefSeq" id="WP_047806618.1">
    <property type="nucleotide sequence ID" value="NZ_CP011805.1"/>
</dbReference>
<dbReference type="Proteomes" id="UP000037643">
    <property type="component" value="Chromosome"/>
</dbReference>
<evidence type="ECO:0000256" key="2">
    <source>
        <dbReference type="SAM" id="Phobius"/>
    </source>
</evidence>
<feature type="transmembrane region" description="Helical" evidence="2">
    <location>
        <begin position="6"/>
        <end position="26"/>
    </location>
</feature>
<organism evidence="3 4">
    <name type="scientific">Pelagerythrobacter marensis</name>
    <dbReference type="NCBI Taxonomy" id="543877"/>
    <lineage>
        <taxon>Bacteria</taxon>
        <taxon>Pseudomonadati</taxon>
        <taxon>Pseudomonadota</taxon>
        <taxon>Alphaproteobacteria</taxon>
        <taxon>Sphingomonadales</taxon>
        <taxon>Erythrobacteraceae</taxon>
        <taxon>Pelagerythrobacter</taxon>
    </lineage>
</organism>
<keyword evidence="2" id="KW-0812">Transmembrane</keyword>
<reference evidence="3 4" key="1">
    <citation type="submission" date="2015-06" db="EMBL/GenBank/DDBJ databases">
        <authorList>
            <person name="Kim K.M."/>
        </authorList>
    </citation>
    <scope>NUCLEOTIDE SEQUENCE [LARGE SCALE GENOMIC DNA]</scope>
    <source>
        <strain evidence="3 4">KCTC 22370</strain>
    </source>
</reference>
<dbReference type="AlphaFoldDB" id="A0A0G3X7Y5"/>
<keyword evidence="2" id="KW-0472">Membrane</keyword>
<dbReference type="STRING" id="543877.AM2010_1576"/>
<dbReference type="PATRIC" id="fig|543877.4.peg.1602"/>
<keyword evidence="2" id="KW-1133">Transmembrane helix</keyword>
<evidence type="ECO:0000256" key="1">
    <source>
        <dbReference type="SAM" id="MobiDB-lite"/>
    </source>
</evidence>
<evidence type="ECO:0000313" key="4">
    <source>
        <dbReference type="Proteomes" id="UP000037643"/>
    </source>
</evidence>
<gene>
    <name evidence="3" type="ORF">AM2010_1576</name>
</gene>
<feature type="region of interest" description="Disordered" evidence="1">
    <location>
        <begin position="93"/>
        <end position="117"/>
    </location>
</feature>
<dbReference type="KEGG" id="amx:AM2010_1576"/>
<protein>
    <submittedName>
        <fullName evidence="3">Uncharacterized protein</fullName>
    </submittedName>
</protein>
<proteinExistence type="predicted"/>
<keyword evidence="4" id="KW-1185">Reference proteome</keyword>